<organism evidence="1 2">
    <name type="scientific">Zobellia galactanivorans (strain DSM 12802 / CCUG 47099 / CIP 106680 / NCIMB 13871 / Dsij)</name>
    <dbReference type="NCBI Taxonomy" id="63186"/>
    <lineage>
        <taxon>Bacteria</taxon>
        <taxon>Pseudomonadati</taxon>
        <taxon>Bacteroidota</taxon>
        <taxon>Flavobacteriia</taxon>
        <taxon>Flavobacteriales</taxon>
        <taxon>Flavobacteriaceae</taxon>
        <taxon>Zobellia</taxon>
    </lineage>
</organism>
<dbReference type="HOGENOM" id="CLU_3419352_0_0_10"/>
<protein>
    <submittedName>
        <fullName evidence="1">Uncharacterized protein</fullName>
    </submittedName>
</protein>
<reference evidence="2" key="1">
    <citation type="submission" date="2009-07" db="EMBL/GenBank/DDBJ databases">
        <title>Complete genome sequence of Zobellia galactanivorans Dsij.</title>
        <authorList>
            <consortium name="Genoscope - CEA"/>
        </authorList>
    </citation>
    <scope>NUCLEOTIDE SEQUENCE [LARGE SCALE GENOMIC DNA]</scope>
    <source>
        <strain evidence="2">DSM 12802 / CCUG 47099 / CIP 106680 / NCIMB 13871 / Dsij</strain>
    </source>
</reference>
<dbReference type="Proteomes" id="UP000008898">
    <property type="component" value="Chromosome"/>
</dbReference>
<proteinExistence type="predicted"/>
<dbReference type="STRING" id="63186.ZOBELLIA_1391"/>
<dbReference type="EMBL" id="FP476056">
    <property type="protein sequence ID" value="CAZ95447.1"/>
    <property type="molecule type" value="Genomic_DNA"/>
</dbReference>
<evidence type="ECO:0000313" key="2">
    <source>
        <dbReference type="Proteomes" id="UP000008898"/>
    </source>
</evidence>
<name>G0L3T4_ZOBGA</name>
<accession>G0L3T4</accession>
<dbReference type="AlphaFoldDB" id="G0L3T4"/>
<sequence length="25" mass="3026">MLNFTLVDWQKSITVTNEIKIYPRD</sequence>
<gene>
    <name evidence="1" type="ordered locus">zobellia_1391</name>
</gene>
<dbReference type="KEGG" id="zga:ZOBELLIA_1391"/>
<evidence type="ECO:0000313" key="1">
    <source>
        <dbReference type="EMBL" id="CAZ95447.1"/>
    </source>
</evidence>
<reference evidence="1 2" key="2">
    <citation type="journal article" date="2012" name="Environ. Microbiol.">
        <title>Characterization of the first alginolytic operons in a marine bacterium: from their emergence in marine Flavobacteriia to their independent transfers to marine Proteobacteria and human gut Bacteroides.</title>
        <authorList>
            <person name="Thomas F."/>
            <person name="Barbeyron T."/>
            <person name="Tonon T."/>
            <person name="Genicot S."/>
            <person name="Czjzek M."/>
            <person name="Michel G."/>
        </authorList>
    </citation>
    <scope>NUCLEOTIDE SEQUENCE [LARGE SCALE GENOMIC DNA]</scope>
    <source>
        <strain evidence="2">DSM 12802 / CCUG 47099 / CIP 106680 / NCIMB 13871 / Dsij</strain>
    </source>
</reference>
<keyword evidence="2" id="KW-1185">Reference proteome</keyword>